<feature type="domain" description="Partial AB-hydrolase lipase" evidence="3">
    <location>
        <begin position="34"/>
        <end position="90"/>
    </location>
</feature>
<keyword evidence="2" id="KW-0732">Signal</keyword>
<dbReference type="EMBL" id="JBEUOH010000002">
    <property type="protein sequence ID" value="KAL0901874.1"/>
    <property type="molecule type" value="Genomic_DNA"/>
</dbReference>
<evidence type="ECO:0000313" key="5">
    <source>
        <dbReference type="Proteomes" id="UP001549920"/>
    </source>
</evidence>
<dbReference type="Gene3D" id="3.40.50.1820">
    <property type="entry name" value="alpha/beta hydrolase"/>
    <property type="match status" value="1"/>
</dbReference>
<dbReference type="Pfam" id="PF04083">
    <property type="entry name" value="Abhydro_lipase"/>
    <property type="match status" value="1"/>
</dbReference>
<comment type="similarity">
    <text evidence="1">Belongs to the AB hydrolase superfamily. Lipase family.</text>
</comment>
<dbReference type="SUPFAM" id="SSF53474">
    <property type="entry name" value="alpha/beta-Hydrolases"/>
    <property type="match status" value="1"/>
</dbReference>
<sequence>MAVVVIKVLSVVFASFLVLVASADTTYNIHEIPEEIISNGYPAERHHVVTEDGYILELHRIPRGKDGSSSNRPVVFLMHGLLSSSQAFIAIGPKSGVAYNLADAGFDVWMGNARGNRLSRNHTLLNPNDPSEKFQFFNFSFEEIGMTDVAAMVDYALEVSGQSQLHYIGHSQGGTVFLVLTSMKREYNEKIKSAHLLAGVGYQDHFPNKNISQLALFTDIIYQMSLSLGIVELFPPNTTAQTNRIEPDFCAGDSRYAQICEMLGIRELMANDVNNDTEPKTEVAGASLKQVAHFGQNIRDRSFRRWNFGALKNLAVYGQLIPPKYDLSLIRTNVTMHYTVADTLLDERDVLAMAADIPNAKVRKVAKDTFLHGDFVAADDCKELVTDYIIEAMLQVEENLLQNKPTEAQAILPNGDVISKDAADVIPLGTPIEKPSQSSSTNVASNLLLKTCLVFLSMVILY</sequence>
<evidence type="ECO:0000313" key="4">
    <source>
        <dbReference type="EMBL" id="KAL0901874.1"/>
    </source>
</evidence>
<name>A0ABR3ILA3_LOXSC</name>
<dbReference type="InterPro" id="IPR006693">
    <property type="entry name" value="AB_hydrolase_lipase"/>
</dbReference>
<feature type="chain" id="PRO_5046853775" description="Partial AB-hydrolase lipase domain-containing protein" evidence="2">
    <location>
        <begin position="24"/>
        <end position="462"/>
    </location>
</feature>
<accession>A0ABR3ILA3</accession>
<keyword evidence="5" id="KW-1185">Reference proteome</keyword>
<evidence type="ECO:0000256" key="2">
    <source>
        <dbReference type="SAM" id="SignalP"/>
    </source>
</evidence>
<comment type="caution">
    <text evidence="4">The sequence shown here is derived from an EMBL/GenBank/DDBJ whole genome shotgun (WGS) entry which is preliminary data.</text>
</comment>
<evidence type="ECO:0000256" key="1">
    <source>
        <dbReference type="ARBA" id="ARBA00010701"/>
    </source>
</evidence>
<protein>
    <recommendedName>
        <fullName evidence="3">Partial AB-hydrolase lipase domain-containing protein</fullName>
    </recommendedName>
</protein>
<proteinExistence type="inferred from homology"/>
<evidence type="ECO:0000259" key="3">
    <source>
        <dbReference type="Pfam" id="PF04083"/>
    </source>
</evidence>
<feature type="signal peptide" evidence="2">
    <location>
        <begin position="1"/>
        <end position="23"/>
    </location>
</feature>
<reference evidence="4 5" key="1">
    <citation type="submission" date="2024-06" db="EMBL/GenBank/DDBJ databases">
        <title>A chromosome-level genome assembly of beet webworm, Loxostege sticticalis.</title>
        <authorList>
            <person name="Zhang Y."/>
        </authorList>
    </citation>
    <scope>NUCLEOTIDE SEQUENCE [LARGE SCALE GENOMIC DNA]</scope>
    <source>
        <strain evidence="4">AQ026</strain>
        <tissue evidence="4">Whole body</tissue>
    </source>
</reference>
<dbReference type="InterPro" id="IPR025483">
    <property type="entry name" value="Lipase_euk"/>
</dbReference>
<organism evidence="4 5">
    <name type="scientific">Loxostege sticticalis</name>
    <name type="common">Beet webworm moth</name>
    <dbReference type="NCBI Taxonomy" id="481309"/>
    <lineage>
        <taxon>Eukaryota</taxon>
        <taxon>Metazoa</taxon>
        <taxon>Ecdysozoa</taxon>
        <taxon>Arthropoda</taxon>
        <taxon>Hexapoda</taxon>
        <taxon>Insecta</taxon>
        <taxon>Pterygota</taxon>
        <taxon>Neoptera</taxon>
        <taxon>Endopterygota</taxon>
        <taxon>Lepidoptera</taxon>
        <taxon>Glossata</taxon>
        <taxon>Ditrysia</taxon>
        <taxon>Pyraloidea</taxon>
        <taxon>Crambidae</taxon>
        <taxon>Pyraustinae</taxon>
        <taxon>Loxostege</taxon>
    </lineage>
</organism>
<dbReference type="InterPro" id="IPR029058">
    <property type="entry name" value="AB_hydrolase_fold"/>
</dbReference>
<dbReference type="PANTHER" id="PTHR11005">
    <property type="entry name" value="LYSOSOMAL ACID LIPASE-RELATED"/>
    <property type="match status" value="1"/>
</dbReference>
<gene>
    <name evidence="4" type="ORF">ABMA27_007029</name>
</gene>
<dbReference type="Proteomes" id="UP001549920">
    <property type="component" value="Unassembled WGS sequence"/>
</dbReference>
<dbReference type="PIRSF" id="PIRSF000862">
    <property type="entry name" value="Steryl_ester_lip"/>
    <property type="match status" value="1"/>
</dbReference>